<sequence>MELKVRVVEADDIPKTDTLSKSDPYVVLTLSSSSETWKTEVKKNTLKPVWDQEFTIPIHPKLDEILKVEIYDKDVGKDQLISRVLLQVNKIPEGKADSSWYTMHAAKGMKKGGKLMLVIEKKV</sequence>
<dbReference type="SMART" id="SM00239">
    <property type="entry name" value="C2"/>
    <property type="match status" value="1"/>
</dbReference>
<feature type="domain" description="C2" evidence="3">
    <location>
        <begin position="1"/>
        <end position="101"/>
    </location>
</feature>
<dbReference type="SUPFAM" id="SSF49562">
    <property type="entry name" value="C2 domain (Calcium/lipid-binding domain, CaLB)"/>
    <property type="match status" value="1"/>
</dbReference>
<dbReference type="EMBL" id="JAPFFF010000023">
    <property type="protein sequence ID" value="KAK8852650.1"/>
    <property type="molecule type" value="Genomic_DNA"/>
</dbReference>
<dbReference type="PROSITE" id="PS50004">
    <property type="entry name" value="C2"/>
    <property type="match status" value="1"/>
</dbReference>
<dbReference type="PRINTS" id="PR00360">
    <property type="entry name" value="C2DOMAIN"/>
</dbReference>
<name>A0ABR2HU23_9EUKA</name>
<dbReference type="Proteomes" id="UP001470230">
    <property type="component" value="Unassembled WGS sequence"/>
</dbReference>
<keyword evidence="2" id="KW-0106">Calcium</keyword>
<keyword evidence="5" id="KW-1185">Reference proteome</keyword>
<dbReference type="CDD" id="cd00030">
    <property type="entry name" value="C2"/>
    <property type="match status" value="1"/>
</dbReference>
<gene>
    <name evidence="4" type="ORF">M9Y10_017638</name>
</gene>
<keyword evidence="1" id="KW-0479">Metal-binding</keyword>
<dbReference type="InterPro" id="IPR035892">
    <property type="entry name" value="C2_domain_sf"/>
</dbReference>
<proteinExistence type="predicted"/>
<dbReference type="Gene3D" id="2.60.40.150">
    <property type="entry name" value="C2 domain"/>
    <property type="match status" value="1"/>
</dbReference>
<reference evidence="4 5" key="1">
    <citation type="submission" date="2024-04" db="EMBL/GenBank/DDBJ databases">
        <title>Tritrichomonas musculus Genome.</title>
        <authorList>
            <person name="Alves-Ferreira E."/>
            <person name="Grigg M."/>
            <person name="Lorenzi H."/>
            <person name="Galac M."/>
        </authorList>
    </citation>
    <scope>NUCLEOTIDE SEQUENCE [LARGE SCALE GENOMIC DNA]</scope>
    <source>
        <strain evidence="4 5">EAF2021</strain>
    </source>
</reference>
<comment type="caution">
    <text evidence="4">The sequence shown here is derived from an EMBL/GenBank/DDBJ whole genome shotgun (WGS) entry which is preliminary data.</text>
</comment>
<accession>A0ABR2HU23</accession>
<evidence type="ECO:0000313" key="5">
    <source>
        <dbReference type="Proteomes" id="UP001470230"/>
    </source>
</evidence>
<organism evidence="4 5">
    <name type="scientific">Tritrichomonas musculus</name>
    <dbReference type="NCBI Taxonomy" id="1915356"/>
    <lineage>
        <taxon>Eukaryota</taxon>
        <taxon>Metamonada</taxon>
        <taxon>Parabasalia</taxon>
        <taxon>Tritrichomonadida</taxon>
        <taxon>Tritrichomonadidae</taxon>
        <taxon>Tritrichomonas</taxon>
    </lineage>
</organism>
<evidence type="ECO:0000256" key="1">
    <source>
        <dbReference type="ARBA" id="ARBA00022723"/>
    </source>
</evidence>
<dbReference type="Pfam" id="PF00168">
    <property type="entry name" value="C2"/>
    <property type="match status" value="1"/>
</dbReference>
<protein>
    <submittedName>
        <fullName evidence="4">Protein Aster-C</fullName>
    </submittedName>
</protein>
<dbReference type="PANTHER" id="PTHR45911:SF4">
    <property type="entry name" value="MULTIPLE C2 AND TRANSMEMBRANE DOMAIN-CONTAINING PROTEIN"/>
    <property type="match status" value="1"/>
</dbReference>
<evidence type="ECO:0000313" key="4">
    <source>
        <dbReference type="EMBL" id="KAK8852650.1"/>
    </source>
</evidence>
<dbReference type="PANTHER" id="PTHR45911">
    <property type="entry name" value="C2 DOMAIN-CONTAINING PROTEIN"/>
    <property type="match status" value="1"/>
</dbReference>
<evidence type="ECO:0000256" key="2">
    <source>
        <dbReference type="ARBA" id="ARBA00022837"/>
    </source>
</evidence>
<dbReference type="InterPro" id="IPR000008">
    <property type="entry name" value="C2_dom"/>
</dbReference>
<evidence type="ECO:0000259" key="3">
    <source>
        <dbReference type="PROSITE" id="PS50004"/>
    </source>
</evidence>